<accession>A0ABT2JQ63</accession>
<feature type="compositionally biased region" description="Polar residues" evidence="6">
    <location>
        <begin position="411"/>
        <end position="420"/>
    </location>
</feature>
<feature type="transmembrane region" description="Helical" evidence="7">
    <location>
        <begin position="101"/>
        <end position="122"/>
    </location>
</feature>
<gene>
    <name evidence="9" type="ORF">LHJ74_08505</name>
</gene>
<dbReference type="Proteomes" id="UP001156389">
    <property type="component" value="Unassembled WGS sequence"/>
</dbReference>
<reference evidence="9 10" key="1">
    <citation type="submission" date="2021-10" db="EMBL/GenBank/DDBJ databases">
        <title>Streptomyces gossypii sp. nov., isolated from soil collected from cotton field.</title>
        <authorList>
            <person name="Ge X."/>
            <person name="Chen X."/>
            <person name="Liu W."/>
        </authorList>
    </citation>
    <scope>NUCLEOTIDE SEQUENCE [LARGE SCALE GENOMIC DNA]</scope>
    <source>
        <strain evidence="9 10">N2-109</strain>
    </source>
</reference>
<dbReference type="Gene3D" id="1.20.1250.20">
    <property type="entry name" value="MFS general substrate transporter like domains"/>
    <property type="match status" value="1"/>
</dbReference>
<feature type="transmembrane region" description="Helical" evidence="7">
    <location>
        <begin position="240"/>
        <end position="262"/>
    </location>
</feature>
<evidence type="ECO:0000256" key="5">
    <source>
        <dbReference type="ARBA" id="ARBA00023136"/>
    </source>
</evidence>
<dbReference type="SUPFAM" id="SSF103473">
    <property type="entry name" value="MFS general substrate transporter"/>
    <property type="match status" value="1"/>
</dbReference>
<protein>
    <submittedName>
        <fullName evidence="9">MFS transporter</fullName>
    </submittedName>
</protein>
<proteinExistence type="predicted"/>
<dbReference type="Pfam" id="PF07690">
    <property type="entry name" value="MFS_1"/>
    <property type="match status" value="1"/>
</dbReference>
<dbReference type="InterPro" id="IPR020846">
    <property type="entry name" value="MFS_dom"/>
</dbReference>
<evidence type="ECO:0000256" key="2">
    <source>
        <dbReference type="ARBA" id="ARBA00022475"/>
    </source>
</evidence>
<keyword evidence="2" id="KW-1003">Cell membrane</keyword>
<keyword evidence="3 7" id="KW-0812">Transmembrane</keyword>
<dbReference type="PROSITE" id="PS50850">
    <property type="entry name" value="MFS"/>
    <property type="match status" value="1"/>
</dbReference>
<dbReference type="InterPro" id="IPR050189">
    <property type="entry name" value="MFS_Efflux_Transporters"/>
</dbReference>
<feature type="domain" description="Major facilitator superfamily (MFS) profile" evidence="8">
    <location>
        <begin position="10"/>
        <end position="391"/>
    </location>
</feature>
<dbReference type="InterPro" id="IPR011701">
    <property type="entry name" value="MFS"/>
</dbReference>
<feature type="transmembrane region" description="Helical" evidence="7">
    <location>
        <begin position="369"/>
        <end position="388"/>
    </location>
</feature>
<comment type="subcellular location">
    <subcellularLocation>
        <location evidence="1">Cell membrane</location>
        <topology evidence="1">Multi-pass membrane protein</topology>
    </subcellularLocation>
</comment>
<name>A0ABT2JQ63_9ACTN</name>
<dbReference type="InterPro" id="IPR036259">
    <property type="entry name" value="MFS_trans_sf"/>
</dbReference>
<feature type="transmembrane region" description="Helical" evidence="7">
    <location>
        <begin position="164"/>
        <end position="184"/>
    </location>
</feature>
<keyword evidence="10" id="KW-1185">Reference proteome</keyword>
<evidence type="ECO:0000259" key="8">
    <source>
        <dbReference type="PROSITE" id="PS50850"/>
    </source>
</evidence>
<dbReference type="PANTHER" id="PTHR43124:SF10">
    <property type="entry name" value="PURINE EFFLUX PUMP PBUE"/>
    <property type="match status" value="1"/>
</dbReference>
<feature type="transmembrane region" description="Helical" evidence="7">
    <location>
        <begin position="299"/>
        <end position="319"/>
    </location>
</feature>
<feature type="transmembrane region" description="Helical" evidence="7">
    <location>
        <begin position="274"/>
        <end position="293"/>
    </location>
</feature>
<comment type="caution">
    <text evidence="9">The sequence shown here is derived from an EMBL/GenBank/DDBJ whole genome shotgun (WGS) entry which is preliminary data.</text>
</comment>
<feature type="transmembrane region" description="Helical" evidence="7">
    <location>
        <begin position="46"/>
        <end position="69"/>
    </location>
</feature>
<evidence type="ECO:0000256" key="7">
    <source>
        <dbReference type="SAM" id="Phobius"/>
    </source>
</evidence>
<sequence>MARSAALPGWLYVLFLTLLATATDEFIIAGVLREIAGDLSVSVSAAGQLVTVFAVVYALGAPTLALVFARFPRRPVMVAGLAVFVLANVAAALSPGYASLLAARIAAALAAAVVTAAAFTMVAMRAPEGQQGRYLGVATAGMTAALFTGVPLGTWLGGALGWRATFWLLAAVGTLAVIGLLTTAPSVPGGPSTPLRERLAPLRRVAVLRLVAVTFLAGSGGLMFYTYLSAYVAEAASGSGTLLSVVLLVVGLAGLAGALLAGRAADAFGPRRSLRVVIGGHALTLLLAAAFGFSGMDGTAAPAVLVVLIAFWSVFAWALNPPIQGSIMAAAGPEAAMPALALNISGLYLGTGVAGAVGGIVIATADIRFVPLAGGALMLLSFLLTLAPEHTPSSDRVRVRPPGGRTRTRTHGTASTEQSV</sequence>
<evidence type="ECO:0000256" key="3">
    <source>
        <dbReference type="ARBA" id="ARBA00022692"/>
    </source>
</evidence>
<feature type="transmembrane region" description="Helical" evidence="7">
    <location>
        <begin position="76"/>
        <end position="95"/>
    </location>
</feature>
<evidence type="ECO:0000256" key="6">
    <source>
        <dbReference type="SAM" id="MobiDB-lite"/>
    </source>
</evidence>
<feature type="transmembrane region" description="Helical" evidence="7">
    <location>
        <begin position="134"/>
        <end position="158"/>
    </location>
</feature>
<evidence type="ECO:0000256" key="4">
    <source>
        <dbReference type="ARBA" id="ARBA00022989"/>
    </source>
</evidence>
<dbReference type="EMBL" id="JAJAGO010000003">
    <property type="protein sequence ID" value="MCT2589951.1"/>
    <property type="molecule type" value="Genomic_DNA"/>
</dbReference>
<feature type="region of interest" description="Disordered" evidence="6">
    <location>
        <begin position="392"/>
        <end position="420"/>
    </location>
</feature>
<evidence type="ECO:0000313" key="10">
    <source>
        <dbReference type="Proteomes" id="UP001156389"/>
    </source>
</evidence>
<evidence type="ECO:0000313" key="9">
    <source>
        <dbReference type="EMBL" id="MCT2589951.1"/>
    </source>
</evidence>
<feature type="transmembrane region" description="Helical" evidence="7">
    <location>
        <begin position="340"/>
        <end position="363"/>
    </location>
</feature>
<keyword evidence="5 7" id="KW-0472">Membrane</keyword>
<keyword evidence="4 7" id="KW-1133">Transmembrane helix</keyword>
<dbReference type="PANTHER" id="PTHR43124">
    <property type="entry name" value="PURINE EFFLUX PUMP PBUE"/>
    <property type="match status" value="1"/>
</dbReference>
<feature type="transmembrane region" description="Helical" evidence="7">
    <location>
        <begin position="205"/>
        <end position="228"/>
    </location>
</feature>
<dbReference type="RefSeq" id="WP_260217123.1">
    <property type="nucleotide sequence ID" value="NZ_JAJAGO010000003.1"/>
</dbReference>
<dbReference type="CDD" id="cd17324">
    <property type="entry name" value="MFS_NepI_like"/>
    <property type="match status" value="1"/>
</dbReference>
<organism evidence="9 10">
    <name type="scientific">Streptomyces gossypii</name>
    <dbReference type="NCBI Taxonomy" id="2883101"/>
    <lineage>
        <taxon>Bacteria</taxon>
        <taxon>Bacillati</taxon>
        <taxon>Actinomycetota</taxon>
        <taxon>Actinomycetes</taxon>
        <taxon>Kitasatosporales</taxon>
        <taxon>Streptomycetaceae</taxon>
        <taxon>Streptomyces</taxon>
    </lineage>
</organism>
<evidence type="ECO:0000256" key="1">
    <source>
        <dbReference type="ARBA" id="ARBA00004651"/>
    </source>
</evidence>